<dbReference type="AlphaFoldDB" id="A0AAD9BPQ6"/>
<keyword evidence="2" id="KW-0472">Membrane</keyword>
<feature type="compositionally biased region" description="Basic residues" evidence="1">
    <location>
        <begin position="317"/>
        <end position="331"/>
    </location>
</feature>
<organism evidence="5 6">
    <name type="scientific">Dissostichus eleginoides</name>
    <name type="common">Patagonian toothfish</name>
    <name type="synonym">Dissostichus amissus</name>
    <dbReference type="NCBI Taxonomy" id="100907"/>
    <lineage>
        <taxon>Eukaryota</taxon>
        <taxon>Metazoa</taxon>
        <taxon>Chordata</taxon>
        <taxon>Craniata</taxon>
        <taxon>Vertebrata</taxon>
        <taxon>Euteleostomi</taxon>
        <taxon>Actinopterygii</taxon>
        <taxon>Neopterygii</taxon>
        <taxon>Teleostei</taxon>
        <taxon>Neoteleostei</taxon>
        <taxon>Acanthomorphata</taxon>
        <taxon>Eupercaria</taxon>
        <taxon>Perciformes</taxon>
        <taxon>Notothenioidei</taxon>
        <taxon>Nototheniidae</taxon>
        <taxon>Dissostichus</taxon>
    </lineage>
</organism>
<dbReference type="GO" id="GO:0043005">
    <property type="term" value="C:neuron projection"/>
    <property type="evidence" value="ECO:0007669"/>
    <property type="project" value="TreeGrafter"/>
</dbReference>
<feature type="region of interest" description="Disordered" evidence="1">
    <location>
        <begin position="33"/>
        <end position="78"/>
    </location>
</feature>
<evidence type="ECO:0000313" key="6">
    <source>
        <dbReference type="Proteomes" id="UP001228049"/>
    </source>
</evidence>
<evidence type="ECO:0000256" key="2">
    <source>
        <dbReference type="SAM" id="Phobius"/>
    </source>
</evidence>
<dbReference type="Proteomes" id="UP001228049">
    <property type="component" value="Unassembled WGS sequence"/>
</dbReference>
<evidence type="ECO:0000256" key="3">
    <source>
        <dbReference type="SAM" id="SignalP"/>
    </source>
</evidence>
<evidence type="ECO:0000256" key="1">
    <source>
        <dbReference type="SAM" id="MobiDB-lite"/>
    </source>
</evidence>
<keyword evidence="2" id="KW-0812">Transmembrane</keyword>
<feature type="transmembrane region" description="Helical" evidence="2">
    <location>
        <begin position="83"/>
        <end position="104"/>
    </location>
</feature>
<dbReference type="GO" id="GO:0043025">
    <property type="term" value="C:neuronal cell body"/>
    <property type="evidence" value="ECO:0007669"/>
    <property type="project" value="TreeGrafter"/>
</dbReference>
<feature type="compositionally biased region" description="Basic and acidic residues" evidence="1">
    <location>
        <begin position="298"/>
        <end position="309"/>
    </location>
</feature>
<feature type="chain" id="PRO_5042041289" evidence="3">
    <location>
        <begin position="21"/>
        <end position="331"/>
    </location>
</feature>
<dbReference type="InterPro" id="IPR032763">
    <property type="entry name" value="RIC3_N"/>
</dbReference>
<feature type="signal peptide" evidence="3">
    <location>
        <begin position="1"/>
        <end position="20"/>
    </location>
</feature>
<dbReference type="EMBL" id="JASDAP010000018">
    <property type="protein sequence ID" value="KAK1887850.1"/>
    <property type="molecule type" value="Genomic_DNA"/>
</dbReference>
<feature type="region of interest" description="Disordered" evidence="1">
    <location>
        <begin position="298"/>
        <end position="331"/>
    </location>
</feature>
<name>A0AAD9BPQ6_DISEL</name>
<dbReference type="GO" id="GO:0045202">
    <property type="term" value="C:synapse"/>
    <property type="evidence" value="ECO:0007669"/>
    <property type="project" value="GOC"/>
</dbReference>
<feature type="compositionally biased region" description="Polar residues" evidence="1">
    <location>
        <begin position="192"/>
        <end position="207"/>
    </location>
</feature>
<gene>
    <name evidence="5" type="ORF">KUDE01_028637</name>
</gene>
<feature type="compositionally biased region" description="Basic and acidic residues" evidence="1">
    <location>
        <begin position="238"/>
        <end position="265"/>
    </location>
</feature>
<protein>
    <submittedName>
        <fullName evidence="5">Protein RIC-3</fullName>
    </submittedName>
</protein>
<reference evidence="5" key="1">
    <citation type="submission" date="2023-04" db="EMBL/GenBank/DDBJ databases">
        <title>Chromosome-level genome of Chaenocephalus aceratus.</title>
        <authorList>
            <person name="Park H."/>
        </authorList>
    </citation>
    <scope>NUCLEOTIDE SEQUENCE</scope>
    <source>
        <strain evidence="5">DE</strain>
        <tissue evidence="5">Muscle</tissue>
    </source>
</reference>
<dbReference type="InterPro" id="IPR026160">
    <property type="entry name" value="Ric3"/>
</dbReference>
<evidence type="ECO:0000313" key="5">
    <source>
        <dbReference type="EMBL" id="KAK1887850.1"/>
    </source>
</evidence>
<accession>A0AAD9BPQ6</accession>
<dbReference type="GO" id="GO:0034394">
    <property type="term" value="P:protein localization to cell surface"/>
    <property type="evidence" value="ECO:0007669"/>
    <property type="project" value="TreeGrafter"/>
</dbReference>
<sequence>MAMSMFQKVTLATCLVLCVALLMPKILLSRGRKDGADRPDGAGNFPPKVNRQAAPEGRELRTEANARAKGAGTGAGTGGKSNLAGQIIPVYGFGILLYILYILFKNIKRKISDFELSQLQDKLRETEMVMENIVSYANHSSDRVAGVTADQEESLLQQLTEITRVMQEGQLVEEMTPEKKNQEDWEDYPEEPQQQWEHPSHCSCQQHQTEEEAERTQADGADVENLPEDVTNGAEDPNAERESDPAAVRGEEAELQREEVPEHKQGAGGIDLGVPEEELGGVLEELELTLKVTTLMEQEKMDDLSRTTETETSCSSVRRRNKKRRAKKASH</sequence>
<proteinExistence type="predicted"/>
<dbReference type="PANTHER" id="PTHR21723">
    <property type="entry name" value="RESISTANCE TO INHIBITORS OF CHOLINESTERASE PROTEIN 3 RIC3"/>
    <property type="match status" value="1"/>
</dbReference>
<comment type="caution">
    <text evidence="5">The sequence shown here is derived from an EMBL/GenBank/DDBJ whole genome shotgun (WGS) entry which is preliminary data.</text>
</comment>
<dbReference type="PANTHER" id="PTHR21723:SF4">
    <property type="entry name" value="ZGC:92489"/>
    <property type="match status" value="1"/>
</dbReference>
<dbReference type="Pfam" id="PF15361">
    <property type="entry name" value="RIC3"/>
    <property type="match status" value="1"/>
</dbReference>
<feature type="domain" description="Resistance to inhibitors of cholinesterase protein 3 N-terminal" evidence="4">
    <location>
        <begin position="15"/>
        <end position="105"/>
    </location>
</feature>
<feature type="compositionally biased region" description="Basic and acidic residues" evidence="1">
    <location>
        <begin position="208"/>
        <end position="217"/>
    </location>
</feature>
<feature type="region of interest" description="Disordered" evidence="1">
    <location>
        <begin position="170"/>
        <end position="274"/>
    </location>
</feature>
<keyword evidence="2" id="KW-1133">Transmembrane helix</keyword>
<keyword evidence="3" id="KW-0732">Signal</keyword>
<keyword evidence="6" id="KW-1185">Reference proteome</keyword>
<feature type="compositionally biased region" description="Basic and acidic residues" evidence="1">
    <location>
        <begin position="56"/>
        <end position="66"/>
    </location>
</feature>
<dbReference type="GO" id="GO:0007271">
    <property type="term" value="P:synaptic transmission, cholinergic"/>
    <property type="evidence" value="ECO:0007669"/>
    <property type="project" value="TreeGrafter"/>
</dbReference>
<evidence type="ECO:0000259" key="4">
    <source>
        <dbReference type="Pfam" id="PF15361"/>
    </source>
</evidence>